<name>A0A8I0PJL1_9ACTN</name>
<evidence type="ECO:0000313" key="3">
    <source>
        <dbReference type="Proteomes" id="UP000629287"/>
    </source>
</evidence>
<feature type="region of interest" description="Disordered" evidence="1">
    <location>
        <begin position="68"/>
        <end position="111"/>
    </location>
</feature>
<sequence length="111" mass="11566">MLGGPTALIRLGGWTLLTDPTFDAAGTEYQDGPVRPRKTADPALMPERPPSLDAVLISHTQHRDNLDTTGRTVASGAPNVLTTVAGASRPRSNATSSASPGRTWRSVSTSG</sequence>
<keyword evidence="3" id="KW-1185">Reference proteome</keyword>
<dbReference type="Proteomes" id="UP000629287">
    <property type="component" value="Unassembled WGS sequence"/>
</dbReference>
<organism evidence="2 3">
    <name type="scientific">Streptomyces stelliscabiei</name>
    <dbReference type="NCBI Taxonomy" id="146820"/>
    <lineage>
        <taxon>Bacteria</taxon>
        <taxon>Bacillati</taxon>
        <taxon>Actinomycetota</taxon>
        <taxon>Actinomycetes</taxon>
        <taxon>Kitasatosporales</taxon>
        <taxon>Streptomycetaceae</taxon>
        <taxon>Streptomyces</taxon>
    </lineage>
</organism>
<proteinExistence type="predicted"/>
<protein>
    <submittedName>
        <fullName evidence="2">L-ascorbate metabolism protein UlaG (Beta-lactamase superfamily)</fullName>
    </submittedName>
</protein>
<comment type="caution">
    <text evidence="2">The sequence shown here is derived from an EMBL/GenBank/DDBJ whole genome shotgun (WGS) entry which is preliminary data.</text>
</comment>
<evidence type="ECO:0000313" key="2">
    <source>
        <dbReference type="EMBL" id="MBE1602658.1"/>
    </source>
</evidence>
<gene>
    <name evidence="2" type="ORF">H4687_008787</name>
</gene>
<reference evidence="2 3" key="1">
    <citation type="submission" date="2020-10" db="EMBL/GenBank/DDBJ databases">
        <title>Sequencing the genomes of 1000 actinobacteria strains.</title>
        <authorList>
            <person name="Klenk H.-P."/>
        </authorList>
    </citation>
    <scope>NUCLEOTIDE SEQUENCE [LARGE SCALE GENOMIC DNA]</scope>
    <source>
        <strain evidence="2 3">DSM 41803</strain>
    </source>
</reference>
<feature type="region of interest" description="Disordered" evidence="1">
    <location>
        <begin position="25"/>
        <end position="49"/>
    </location>
</feature>
<dbReference type="AlphaFoldDB" id="A0A8I0PJL1"/>
<dbReference type="InterPro" id="IPR036866">
    <property type="entry name" value="RibonucZ/Hydroxyglut_hydro"/>
</dbReference>
<evidence type="ECO:0000256" key="1">
    <source>
        <dbReference type="SAM" id="MobiDB-lite"/>
    </source>
</evidence>
<accession>A0A8I0PJL1</accession>
<dbReference type="Gene3D" id="3.60.15.10">
    <property type="entry name" value="Ribonuclease Z/Hydroxyacylglutathione hydrolase-like"/>
    <property type="match status" value="1"/>
</dbReference>
<dbReference type="GeneID" id="86833913"/>
<dbReference type="RefSeq" id="WP_233443465.1">
    <property type="nucleotide sequence ID" value="NZ_JADBGF010000001.1"/>
</dbReference>
<dbReference type="EMBL" id="JADBGF010000001">
    <property type="protein sequence ID" value="MBE1602658.1"/>
    <property type="molecule type" value="Genomic_DNA"/>
</dbReference>
<feature type="compositionally biased region" description="Polar residues" evidence="1">
    <location>
        <begin position="90"/>
        <end position="111"/>
    </location>
</feature>